<feature type="region of interest" description="Disordered" evidence="4">
    <location>
        <begin position="224"/>
        <end position="244"/>
    </location>
</feature>
<comment type="caution">
    <text evidence="6">The sequence shown here is derived from an EMBL/GenBank/DDBJ whole genome shotgun (WGS) entry which is preliminary data.</text>
</comment>
<feature type="domain" description="HTH gntR-type" evidence="5">
    <location>
        <begin position="5"/>
        <end position="72"/>
    </location>
</feature>
<organism evidence="6 7">
    <name type="scientific">Streptomyces marispadix</name>
    <dbReference type="NCBI Taxonomy" id="2922868"/>
    <lineage>
        <taxon>Bacteria</taxon>
        <taxon>Bacillati</taxon>
        <taxon>Actinomycetota</taxon>
        <taxon>Actinomycetes</taxon>
        <taxon>Kitasatosporales</taxon>
        <taxon>Streptomycetaceae</taxon>
        <taxon>Streptomyces</taxon>
    </lineage>
</organism>
<reference evidence="6" key="2">
    <citation type="journal article" date="2023" name="Int. J. Syst. Evol. Microbiol.">
        <title>Streptomyces marispadix sp. nov., isolated from marine beach sediment of the Northern Coast of Portugal.</title>
        <authorList>
            <person name="dos Santos J.D.N."/>
            <person name="Vitorino I.R."/>
            <person name="Kallscheuer N."/>
            <person name="Srivastava A."/>
            <person name="Krautwurst S."/>
            <person name="Marz M."/>
            <person name="Jogler C."/>
            <person name="Lobo Da Cunha A."/>
            <person name="Catita J."/>
            <person name="Goncalves H."/>
            <person name="Gonzalez I."/>
            <person name="Reyes F."/>
            <person name="Lage O.M."/>
        </authorList>
    </citation>
    <scope>NUCLEOTIDE SEQUENCE</scope>
    <source>
        <strain evidence="6">M600PL45_2</strain>
    </source>
</reference>
<dbReference type="InterPro" id="IPR036388">
    <property type="entry name" value="WH-like_DNA-bd_sf"/>
</dbReference>
<dbReference type="CDD" id="cd07377">
    <property type="entry name" value="WHTH_GntR"/>
    <property type="match status" value="1"/>
</dbReference>
<dbReference type="SUPFAM" id="SSF46785">
    <property type="entry name" value="Winged helix' DNA-binding domain"/>
    <property type="match status" value="1"/>
</dbReference>
<keyword evidence="2" id="KW-0238">DNA-binding</keyword>
<dbReference type="InterPro" id="IPR011711">
    <property type="entry name" value="GntR_C"/>
</dbReference>
<dbReference type="PANTHER" id="PTHR43537:SF24">
    <property type="entry name" value="GLUCONATE OPERON TRANSCRIPTIONAL REPRESSOR"/>
    <property type="match status" value="1"/>
</dbReference>
<dbReference type="RefSeq" id="WP_241057114.1">
    <property type="nucleotide sequence ID" value="NZ_JAKWJU010000002.1"/>
</dbReference>
<sequence>MGKALPTSQRAYRYAKERILDGILAGGDLISEGTVAEALGISRTPVREAFLLLEAEGLLRLYPKRGAVVVPVSAKEVESVLETRELVESFAAEKVSSLEPGTLDRLVGELREQLDEQRKLREAGDGKGFVAADQVFHQLIVEAADNPILLDLYAGLRDRQQRMGLYAVFNDGDRLRATNHEHVELVSLLEKGDLAAYRAALREHLRGTRAAVLGHGDARVGGARAGRAGDAVQDSSIQPSTDVD</sequence>
<dbReference type="Proteomes" id="UP001166784">
    <property type="component" value="Unassembled WGS sequence"/>
</dbReference>
<dbReference type="Gene3D" id="1.20.120.530">
    <property type="entry name" value="GntR ligand-binding domain-like"/>
    <property type="match status" value="1"/>
</dbReference>
<dbReference type="InterPro" id="IPR008920">
    <property type="entry name" value="TF_FadR/GntR_C"/>
</dbReference>
<dbReference type="Pfam" id="PF00392">
    <property type="entry name" value="GntR"/>
    <property type="match status" value="1"/>
</dbReference>
<keyword evidence="3" id="KW-0804">Transcription</keyword>
<dbReference type="SMART" id="SM00895">
    <property type="entry name" value="FCD"/>
    <property type="match status" value="1"/>
</dbReference>
<proteinExistence type="predicted"/>
<evidence type="ECO:0000256" key="2">
    <source>
        <dbReference type="ARBA" id="ARBA00023125"/>
    </source>
</evidence>
<dbReference type="InterPro" id="IPR036390">
    <property type="entry name" value="WH_DNA-bd_sf"/>
</dbReference>
<evidence type="ECO:0000313" key="6">
    <source>
        <dbReference type="EMBL" id="MCH6159131.1"/>
    </source>
</evidence>
<accession>A0ABS9SS87</accession>
<evidence type="ECO:0000256" key="3">
    <source>
        <dbReference type="ARBA" id="ARBA00023163"/>
    </source>
</evidence>
<dbReference type="Gene3D" id="1.10.10.10">
    <property type="entry name" value="Winged helix-like DNA-binding domain superfamily/Winged helix DNA-binding domain"/>
    <property type="match status" value="1"/>
</dbReference>
<feature type="compositionally biased region" description="Polar residues" evidence="4">
    <location>
        <begin position="233"/>
        <end position="244"/>
    </location>
</feature>
<dbReference type="EMBL" id="JAKWJU010000002">
    <property type="protein sequence ID" value="MCH6159131.1"/>
    <property type="molecule type" value="Genomic_DNA"/>
</dbReference>
<dbReference type="PANTHER" id="PTHR43537">
    <property type="entry name" value="TRANSCRIPTIONAL REGULATOR, GNTR FAMILY"/>
    <property type="match status" value="1"/>
</dbReference>
<dbReference type="InterPro" id="IPR000524">
    <property type="entry name" value="Tscrpt_reg_HTH_GntR"/>
</dbReference>
<reference evidence="6" key="1">
    <citation type="submission" date="2022-03" db="EMBL/GenBank/DDBJ databases">
        <authorList>
            <person name="Santos J.D.N."/>
            <person name="Kallscheuer N."/>
            <person name="Jogler C."/>
            <person name="Lage O.M."/>
        </authorList>
    </citation>
    <scope>NUCLEOTIDE SEQUENCE</scope>
    <source>
        <strain evidence="6">M600PL45_2</strain>
    </source>
</reference>
<dbReference type="Pfam" id="PF07729">
    <property type="entry name" value="FCD"/>
    <property type="match status" value="1"/>
</dbReference>
<dbReference type="SMART" id="SM00345">
    <property type="entry name" value="HTH_GNTR"/>
    <property type="match status" value="1"/>
</dbReference>
<dbReference type="PRINTS" id="PR00035">
    <property type="entry name" value="HTHGNTR"/>
</dbReference>
<keyword evidence="7" id="KW-1185">Reference proteome</keyword>
<evidence type="ECO:0000256" key="4">
    <source>
        <dbReference type="SAM" id="MobiDB-lite"/>
    </source>
</evidence>
<name>A0ABS9SS87_9ACTN</name>
<keyword evidence="1" id="KW-0805">Transcription regulation</keyword>
<dbReference type="PROSITE" id="PS50949">
    <property type="entry name" value="HTH_GNTR"/>
    <property type="match status" value="1"/>
</dbReference>
<evidence type="ECO:0000313" key="7">
    <source>
        <dbReference type="Proteomes" id="UP001166784"/>
    </source>
</evidence>
<protein>
    <submittedName>
        <fullName evidence="6">GntR family transcriptional regulator</fullName>
    </submittedName>
</protein>
<gene>
    <name evidence="6" type="ORF">MMA15_01440</name>
</gene>
<evidence type="ECO:0000259" key="5">
    <source>
        <dbReference type="PROSITE" id="PS50949"/>
    </source>
</evidence>
<dbReference type="SUPFAM" id="SSF48008">
    <property type="entry name" value="GntR ligand-binding domain-like"/>
    <property type="match status" value="1"/>
</dbReference>
<evidence type="ECO:0000256" key="1">
    <source>
        <dbReference type="ARBA" id="ARBA00023015"/>
    </source>
</evidence>